<dbReference type="GO" id="GO:0005886">
    <property type="term" value="C:plasma membrane"/>
    <property type="evidence" value="ECO:0007669"/>
    <property type="project" value="UniProtKB-SubCell"/>
</dbReference>
<keyword evidence="7" id="KW-0449">Lipoprotein</keyword>
<sequence>MEFRFAVIVALLLGLARAHTVITYPGWRGNNLHTNGTLPQDNPDTIGIDWNNETQQYDFPYGMQWMYPCGGMAMTTNRTKWPKDGGALSVQPGWFPGHQKAYFYVNIGITPQGSAAPPNYSHPVVHAFQIGGPNNSMYGGQFCLPQVRMPAGVSLDVGDNITIQVVETAQHGAALYSCVDVTLADNNDPDIKEVTPQNCYNSTDITFQSVFTAEALTAAASLPTGPSTALGLTLLVTAAMYTIL</sequence>
<feature type="domain" description="Copper acquisition factor BIM1-like" evidence="9">
    <location>
        <begin position="18"/>
        <end position="204"/>
    </location>
</feature>
<keyword evidence="6" id="KW-0325">Glycoprotein</keyword>
<dbReference type="EMBL" id="CP099421">
    <property type="protein sequence ID" value="USW52305.1"/>
    <property type="molecule type" value="Genomic_DNA"/>
</dbReference>
<evidence type="ECO:0000256" key="2">
    <source>
        <dbReference type="ARBA" id="ARBA00022475"/>
    </source>
</evidence>
<keyword evidence="2" id="KW-1003">Cell membrane</keyword>
<evidence type="ECO:0000313" key="11">
    <source>
        <dbReference type="Proteomes" id="UP001056384"/>
    </source>
</evidence>
<name>A0A9Q9EIR8_9PEZI</name>
<reference evidence="10" key="1">
    <citation type="submission" date="2022-06" db="EMBL/GenBank/DDBJ databases">
        <title>Complete genome sequences of two strains of the flax pathogen Septoria linicola.</title>
        <authorList>
            <person name="Lapalu N."/>
            <person name="Simon A."/>
            <person name="Demenou B."/>
            <person name="Paumier D."/>
            <person name="Guillot M.-P."/>
            <person name="Gout L."/>
            <person name="Valade R."/>
        </authorList>
    </citation>
    <scope>NUCLEOTIDE SEQUENCE</scope>
    <source>
        <strain evidence="10">SE15195</strain>
    </source>
</reference>
<accession>A0A9Q9EIR8</accession>
<feature type="chain" id="PRO_5040501492" description="Copper acquisition factor BIM1-like domain-containing protein" evidence="8">
    <location>
        <begin position="19"/>
        <end position="244"/>
    </location>
</feature>
<dbReference type="PANTHER" id="PTHR34992:SF10">
    <property type="entry name" value="COPPER ACQUISITION FACTOR BIM1-LIKE DOMAIN-CONTAINING PROTEIN"/>
    <property type="match status" value="1"/>
</dbReference>
<proteinExistence type="predicted"/>
<evidence type="ECO:0000313" key="10">
    <source>
        <dbReference type="EMBL" id="USW52305.1"/>
    </source>
</evidence>
<evidence type="ECO:0000256" key="1">
    <source>
        <dbReference type="ARBA" id="ARBA00004609"/>
    </source>
</evidence>
<evidence type="ECO:0000259" key="9">
    <source>
        <dbReference type="Pfam" id="PF20238"/>
    </source>
</evidence>
<evidence type="ECO:0000256" key="5">
    <source>
        <dbReference type="ARBA" id="ARBA00023136"/>
    </source>
</evidence>
<dbReference type="CDD" id="cd21176">
    <property type="entry name" value="LPMO_auxiliary-like"/>
    <property type="match status" value="1"/>
</dbReference>
<protein>
    <recommendedName>
        <fullName evidence="9">Copper acquisition factor BIM1-like domain-containing protein</fullName>
    </recommendedName>
</protein>
<keyword evidence="11" id="KW-1185">Reference proteome</keyword>
<keyword evidence="4 8" id="KW-0732">Signal</keyword>
<evidence type="ECO:0000256" key="7">
    <source>
        <dbReference type="ARBA" id="ARBA00023288"/>
    </source>
</evidence>
<keyword evidence="3" id="KW-0336">GPI-anchor</keyword>
<evidence type="ECO:0000256" key="6">
    <source>
        <dbReference type="ARBA" id="ARBA00023180"/>
    </source>
</evidence>
<dbReference type="PANTHER" id="PTHR34992">
    <property type="entry name" value="HYPHAL ANASTAMOSIS-7 PROTEIN"/>
    <property type="match status" value="1"/>
</dbReference>
<comment type="subcellular location">
    <subcellularLocation>
        <location evidence="1">Cell membrane</location>
        <topology evidence="1">Lipid-anchor</topology>
        <topology evidence="1">GPI-anchor</topology>
    </subcellularLocation>
</comment>
<evidence type="ECO:0000256" key="4">
    <source>
        <dbReference type="ARBA" id="ARBA00022729"/>
    </source>
</evidence>
<dbReference type="Pfam" id="PF20238">
    <property type="entry name" value="BIM1-like_dom"/>
    <property type="match status" value="1"/>
</dbReference>
<dbReference type="Proteomes" id="UP001056384">
    <property type="component" value="Chromosome 4"/>
</dbReference>
<feature type="signal peptide" evidence="8">
    <location>
        <begin position="1"/>
        <end position="18"/>
    </location>
</feature>
<dbReference type="AlphaFoldDB" id="A0A9Q9EIR8"/>
<dbReference type="InterPro" id="IPR046530">
    <property type="entry name" value="BIM1-like_dom"/>
</dbReference>
<organism evidence="10 11">
    <name type="scientific">Septoria linicola</name>
    <dbReference type="NCBI Taxonomy" id="215465"/>
    <lineage>
        <taxon>Eukaryota</taxon>
        <taxon>Fungi</taxon>
        <taxon>Dikarya</taxon>
        <taxon>Ascomycota</taxon>
        <taxon>Pezizomycotina</taxon>
        <taxon>Dothideomycetes</taxon>
        <taxon>Dothideomycetidae</taxon>
        <taxon>Mycosphaerellales</taxon>
        <taxon>Mycosphaerellaceae</taxon>
        <taxon>Septoria</taxon>
    </lineage>
</organism>
<dbReference type="InterPro" id="IPR046936">
    <property type="entry name" value="BIM1-like"/>
</dbReference>
<evidence type="ECO:0000256" key="8">
    <source>
        <dbReference type="SAM" id="SignalP"/>
    </source>
</evidence>
<keyword evidence="5" id="KW-0472">Membrane</keyword>
<dbReference type="GO" id="GO:0098552">
    <property type="term" value="C:side of membrane"/>
    <property type="evidence" value="ECO:0007669"/>
    <property type="project" value="UniProtKB-KW"/>
</dbReference>
<dbReference type="OrthoDB" id="5329488at2759"/>
<evidence type="ECO:0000256" key="3">
    <source>
        <dbReference type="ARBA" id="ARBA00022622"/>
    </source>
</evidence>
<gene>
    <name evidence="10" type="ORF">Slin15195_G056240</name>
</gene>